<dbReference type="Pfam" id="PF08546">
    <property type="entry name" value="ApbA_C"/>
    <property type="match status" value="1"/>
</dbReference>
<dbReference type="EMBL" id="AUZX01009816">
    <property type="protein sequence ID" value="EQD50520.1"/>
    <property type="molecule type" value="Genomic_DNA"/>
</dbReference>
<reference evidence="2" key="2">
    <citation type="journal article" date="2014" name="ISME J.">
        <title>Microbial stratification in low pH oxic and suboxic macroscopic growths along an acid mine drainage.</title>
        <authorList>
            <person name="Mendez-Garcia C."/>
            <person name="Mesa V."/>
            <person name="Sprenger R.R."/>
            <person name="Richter M."/>
            <person name="Diez M.S."/>
            <person name="Solano J."/>
            <person name="Bargiela R."/>
            <person name="Golyshina O.V."/>
            <person name="Manteca A."/>
            <person name="Ramos J.L."/>
            <person name="Gallego J.R."/>
            <person name="Llorente I."/>
            <person name="Martins Dos Santos V.A."/>
            <person name="Jensen O.N."/>
            <person name="Pelaez A.I."/>
            <person name="Sanchez J."/>
            <person name="Ferrer M."/>
        </authorList>
    </citation>
    <scope>NUCLEOTIDE SEQUENCE</scope>
</reference>
<accession>T1B8J8</accession>
<keyword evidence="2" id="KW-0560">Oxidoreductase</keyword>
<dbReference type="InterPro" id="IPR013752">
    <property type="entry name" value="KPA_reductase"/>
</dbReference>
<dbReference type="GO" id="GO:0008677">
    <property type="term" value="F:2-dehydropantoate 2-reductase activity"/>
    <property type="evidence" value="ECO:0007669"/>
    <property type="project" value="UniProtKB-EC"/>
</dbReference>
<protein>
    <submittedName>
        <fullName evidence="2">Protein containing Ketopantoate reductase ApbA/PanE</fullName>
        <ecNumber evidence="2">1.1.1.169</ecNumber>
    </submittedName>
</protein>
<dbReference type="EC" id="1.1.1.169" evidence="2"/>
<gene>
    <name evidence="2" type="ORF">B1A_13416</name>
</gene>
<evidence type="ECO:0000313" key="2">
    <source>
        <dbReference type="EMBL" id="EQD50520.1"/>
    </source>
</evidence>
<dbReference type="SUPFAM" id="SSF48179">
    <property type="entry name" value="6-phosphogluconate dehydrogenase C-terminal domain-like"/>
    <property type="match status" value="1"/>
</dbReference>
<reference evidence="2" key="1">
    <citation type="submission" date="2013-08" db="EMBL/GenBank/DDBJ databases">
        <authorList>
            <person name="Mendez C."/>
            <person name="Richter M."/>
            <person name="Ferrer M."/>
            <person name="Sanchez J."/>
        </authorList>
    </citation>
    <scope>NUCLEOTIDE SEQUENCE</scope>
</reference>
<evidence type="ECO:0000259" key="1">
    <source>
        <dbReference type="Pfam" id="PF08546"/>
    </source>
</evidence>
<dbReference type="InterPro" id="IPR008927">
    <property type="entry name" value="6-PGluconate_DH-like_C_sf"/>
</dbReference>
<proteinExistence type="predicted"/>
<dbReference type="Gene3D" id="1.10.1040.10">
    <property type="entry name" value="N-(1-d-carboxylethyl)-l-norvaline Dehydrogenase, domain 2"/>
    <property type="match status" value="1"/>
</dbReference>
<comment type="caution">
    <text evidence="2">The sequence shown here is derived from an EMBL/GenBank/DDBJ whole genome shotgun (WGS) entry which is preliminary data.</text>
</comment>
<feature type="domain" description="Ketopantoate reductase C-terminal" evidence="1">
    <location>
        <begin position="14"/>
        <end position="74"/>
    </location>
</feature>
<dbReference type="InterPro" id="IPR013328">
    <property type="entry name" value="6PGD_dom2"/>
</dbReference>
<name>T1B8J8_9ZZZZ</name>
<dbReference type="AlphaFoldDB" id="T1B8J8"/>
<organism evidence="2">
    <name type="scientific">mine drainage metagenome</name>
    <dbReference type="NCBI Taxonomy" id="410659"/>
    <lineage>
        <taxon>unclassified sequences</taxon>
        <taxon>metagenomes</taxon>
        <taxon>ecological metagenomes</taxon>
    </lineage>
</organism>
<sequence length="86" mass="9370">MLSGSDAQAVAAVRAAGEEFAVNAPEHRMSALQDLEAGRRLEVEETFGDMVRRARQRDVHVPLLEATYHLVAAIDRINSGSQPRSA</sequence>